<dbReference type="Proteomes" id="UP001165080">
    <property type="component" value="Unassembled WGS sequence"/>
</dbReference>
<reference evidence="2 3" key="1">
    <citation type="journal article" date="2023" name="Commun. Biol.">
        <title>Reorganization of the ancestral sex-determining regions during the evolution of trioecy in Pleodorina starrii.</title>
        <authorList>
            <person name="Takahashi K."/>
            <person name="Suzuki S."/>
            <person name="Kawai-Toyooka H."/>
            <person name="Yamamoto K."/>
            <person name="Hamaji T."/>
            <person name="Ootsuki R."/>
            <person name="Yamaguchi H."/>
            <person name="Kawachi M."/>
            <person name="Higashiyama T."/>
            <person name="Nozaki H."/>
        </authorList>
    </citation>
    <scope>NUCLEOTIDE SEQUENCE [LARGE SCALE GENOMIC DNA]</scope>
    <source>
        <strain evidence="2 3">NIES-4479</strain>
    </source>
</reference>
<accession>A0A9W6BAM8</accession>
<evidence type="ECO:0000313" key="3">
    <source>
        <dbReference type="Proteomes" id="UP001165080"/>
    </source>
</evidence>
<dbReference type="EMBL" id="BRXU01000001">
    <property type="protein sequence ID" value="GLC48602.1"/>
    <property type="molecule type" value="Genomic_DNA"/>
</dbReference>
<keyword evidence="3" id="KW-1185">Reference proteome</keyword>
<dbReference type="AlphaFoldDB" id="A0A9W6BAM8"/>
<feature type="region of interest" description="Disordered" evidence="1">
    <location>
        <begin position="1"/>
        <end position="46"/>
    </location>
</feature>
<organism evidence="2 3">
    <name type="scientific">Pleodorina starrii</name>
    <dbReference type="NCBI Taxonomy" id="330485"/>
    <lineage>
        <taxon>Eukaryota</taxon>
        <taxon>Viridiplantae</taxon>
        <taxon>Chlorophyta</taxon>
        <taxon>core chlorophytes</taxon>
        <taxon>Chlorophyceae</taxon>
        <taxon>CS clade</taxon>
        <taxon>Chlamydomonadales</taxon>
        <taxon>Volvocaceae</taxon>
        <taxon>Pleodorina</taxon>
    </lineage>
</organism>
<feature type="compositionally biased region" description="Acidic residues" evidence="1">
    <location>
        <begin position="1"/>
        <end position="19"/>
    </location>
</feature>
<comment type="caution">
    <text evidence="2">The sequence shown here is derived from an EMBL/GenBank/DDBJ whole genome shotgun (WGS) entry which is preliminary data.</text>
</comment>
<protein>
    <submittedName>
        <fullName evidence="2">Uncharacterized protein</fullName>
    </submittedName>
</protein>
<evidence type="ECO:0000313" key="2">
    <source>
        <dbReference type="EMBL" id="GLC48602.1"/>
    </source>
</evidence>
<sequence length="168" mass="17497">MAQDGEDDDGDDDDGDDDGEQRPLAVGAQGEDVAEREVVAEGGAPRRRRERRGIPCCCWQPRLRVKTRRYGREARIAARAAPDALLAVVAVEDEEVVGLLAAAAAAVLVAVVEAAEAAMAEVLLTIRGVAVGVAVPLRSAVARRFPTLGLAVSAGAAVVEAFASDLNQ</sequence>
<proteinExistence type="predicted"/>
<gene>
    <name evidence="2" type="primary">PLESTBF000066</name>
    <name evidence="2" type="ORF">PLESTB_000115800</name>
</gene>
<name>A0A9W6BAM8_9CHLO</name>
<evidence type="ECO:0000256" key="1">
    <source>
        <dbReference type="SAM" id="MobiDB-lite"/>
    </source>
</evidence>